<protein>
    <recommendedName>
        <fullName evidence="6">Fatty acid hydroxylase domain-containing protein</fullName>
    </recommendedName>
</protein>
<evidence type="ECO:0000256" key="4">
    <source>
        <dbReference type="ARBA" id="ARBA00023136"/>
    </source>
</evidence>
<evidence type="ECO:0000256" key="3">
    <source>
        <dbReference type="ARBA" id="ARBA00022989"/>
    </source>
</evidence>
<dbReference type="InterPro" id="IPR006694">
    <property type="entry name" value="Fatty_acid_hydroxylase"/>
</dbReference>
<evidence type="ECO:0000256" key="1">
    <source>
        <dbReference type="ARBA" id="ARBA00004370"/>
    </source>
</evidence>
<dbReference type="GO" id="GO:0008610">
    <property type="term" value="P:lipid biosynthetic process"/>
    <property type="evidence" value="ECO:0007669"/>
    <property type="project" value="InterPro"/>
</dbReference>
<proteinExistence type="predicted"/>
<dbReference type="RefSeq" id="WP_094059985.1">
    <property type="nucleotide sequence ID" value="NZ_CP022530.1"/>
</dbReference>
<keyword evidence="4 5" id="KW-0472">Membrane</keyword>
<dbReference type="KEGG" id="bsan:CHH28_08945"/>
<dbReference type="EMBL" id="CP022530">
    <property type="protein sequence ID" value="ASP38799.1"/>
    <property type="molecule type" value="Genomic_DNA"/>
</dbReference>
<feature type="transmembrane region" description="Helical" evidence="5">
    <location>
        <begin position="38"/>
        <end position="57"/>
    </location>
</feature>
<keyword evidence="8" id="KW-1185">Reference proteome</keyword>
<dbReference type="GO" id="GO:0005506">
    <property type="term" value="F:iron ion binding"/>
    <property type="evidence" value="ECO:0007669"/>
    <property type="project" value="InterPro"/>
</dbReference>
<evidence type="ECO:0000256" key="5">
    <source>
        <dbReference type="SAM" id="Phobius"/>
    </source>
</evidence>
<reference evidence="7 8" key="1">
    <citation type="submission" date="2017-07" db="EMBL/GenBank/DDBJ databases">
        <title>Annotated genome sequence of Bacterioplanes sanyensis isolated from Red Sea.</title>
        <authorList>
            <person name="Rehman Z.U."/>
        </authorList>
    </citation>
    <scope>NUCLEOTIDE SEQUENCE [LARGE SCALE GENOMIC DNA]</scope>
    <source>
        <strain evidence="7 8">NV9</strain>
    </source>
</reference>
<gene>
    <name evidence="7" type="ORF">CHH28_08945</name>
</gene>
<evidence type="ECO:0000259" key="6">
    <source>
        <dbReference type="Pfam" id="PF04116"/>
    </source>
</evidence>
<name>A0A222FJ77_9GAMM</name>
<evidence type="ECO:0000256" key="2">
    <source>
        <dbReference type="ARBA" id="ARBA00022692"/>
    </source>
</evidence>
<organism evidence="7 8">
    <name type="scientific">Bacterioplanes sanyensis</name>
    <dbReference type="NCBI Taxonomy" id="1249553"/>
    <lineage>
        <taxon>Bacteria</taxon>
        <taxon>Pseudomonadati</taxon>
        <taxon>Pseudomonadota</taxon>
        <taxon>Gammaproteobacteria</taxon>
        <taxon>Oceanospirillales</taxon>
        <taxon>Oceanospirillaceae</taxon>
        <taxon>Bacterioplanes</taxon>
    </lineage>
</organism>
<accession>A0A222FJ77</accession>
<dbReference type="Pfam" id="PF04116">
    <property type="entry name" value="FA_hydroxylase"/>
    <property type="match status" value="1"/>
</dbReference>
<dbReference type="Proteomes" id="UP000202440">
    <property type="component" value="Chromosome"/>
</dbReference>
<keyword evidence="3 5" id="KW-1133">Transmembrane helix</keyword>
<dbReference type="InterPro" id="IPR050307">
    <property type="entry name" value="Sterol_Desaturase_Related"/>
</dbReference>
<dbReference type="GO" id="GO:0016491">
    <property type="term" value="F:oxidoreductase activity"/>
    <property type="evidence" value="ECO:0007669"/>
    <property type="project" value="InterPro"/>
</dbReference>
<dbReference type="GO" id="GO:0016020">
    <property type="term" value="C:membrane"/>
    <property type="evidence" value="ECO:0007669"/>
    <property type="project" value="UniProtKB-SubCell"/>
</dbReference>
<dbReference type="AlphaFoldDB" id="A0A222FJ77"/>
<evidence type="ECO:0000313" key="8">
    <source>
        <dbReference type="Proteomes" id="UP000202440"/>
    </source>
</evidence>
<feature type="domain" description="Fatty acid hydroxylase" evidence="6">
    <location>
        <begin position="77"/>
        <end position="210"/>
    </location>
</feature>
<dbReference type="PANTHER" id="PTHR11863">
    <property type="entry name" value="STEROL DESATURASE"/>
    <property type="match status" value="1"/>
</dbReference>
<evidence type="ECO:0000313" key="7">
    <source>
        <dbReference type="EMBL" id="ASP38799.1"/>
    </source>
</evidence>
<comment type="subcellular location">
    <subcellularLocation>
        <location evidence="1">Membrane</location>
    </subcellularLocation>
</comment>
<keyword evidence="2 5" id="KW-0812">Transmembrane</keyword>
<dbReference type="OrthoDB" id="9770329at2"/>
<sequence length="237" mass="28218">MAFLILAGIQIAVLLFFMWAERRWPHKQRPQHRGFNRTWATVLAFAWIWAQVLLYTWSVWSTDQPMLANHWVAEGFVYYLLYSCVNYWAHRLKHAWHPAWHYLHYMHHSPTHMESRVAFYRHPVEMIANSLVLLLTGKLIFNVSPEAIALALTIEGCLETFHHSNIRLQKRIRPLGYLIQIPEQHLLHHKRGLHAQNYSPLTLWDTLFGTVAFPEQDVQELGFKDKGRAWPYLWFKQ</sequence>